<dbReference type="PANTHER" id="PTHR35526:SF9">
    <property type="entry name" value="SERINE-PROTEIN KINASE RSBW"/>
    <property type="match status" value="1"/>
</dbReference>
<evidence type="ECO:0000256" key="3">
    <source>
        <dbReference type="ARBA" id="ARBA00022741"/>
    </source>
</evidence>
<evidence type="ECO:0000256" key="5">
    <source>
        <dbReference type="ARBA" id="ARBA00022840"/>
    </source>
</evidence>
<dbReference type="EC" id="2.7.11.1" evidence="6"/>
<reference evidence="8 9" key="1">
    <citation type="submission" date="2021-06" db="EMBL/GenBank/DDBJ databases">
        <title>Bacillus sp. RD4P76, an endophyte from a halophyte.</title>
        <authorList>
            <person name="Sun J.-Q."/>
        </authorList>
    </citation>
    <scope>NUCLEOTIDE SEQUENCE [LARGE SCALE GENOMIC DNA]</scope>
    <source>
        <strain evidence="8 9">JCM 17098</strain>
    </source>
</reference>
<dbReference type="NCBIfam" id="TIGR01924">
    <property type="entry name" value="rsbW_low_gc"/>
    <property type="match status" value="1"/>
</dbReference>
<organism evidence="8 9">
    <name type="scientific">Evansella alkalicola</name>
    <dbReference type="NCBI Taxonomy" id="745819"/>
    <lineage>
        <taxon>Bacteria</taxon>
        <taxon>Bacillati</taxon>
        <taxon>Bacillota</taxon>
        <taxon>Bacilli</taxon>
        <taxon>Bacillales</taxon>
        <taxon>Bacillaceae</taxon>
        <taxon>Evansella</taxon>
    </lineage>
</organism>
<comment type="catalytic activity">
    <reaction evidence="6">
        <text>L-threonyl-[protein] + ATP = O-phospho-L-threonyl-[protein] + ADP + H(+)</text>
        <dbReference type="Rhea" id="RHEA:46608"/>
        <dbReference type="Rhea" id="RHEA-COMP:11060"/>
        <dbReference type="Rhea" id="RHEA-COMP:11605"/>
        <dbReference type="ChEBI" id="CHEBI:15378"/>
        <dbReference type="ChEBI" id="CHEBI:30013"/>
        <dbReference type="ChEBI" id="CHEBI:30616"/>
        <dbReference type="ChEBI" id="CHEBI:61977"/>
        <dbReference type="ChEBI" id="CHEBI:456216"/>
        <dbReference type="EC" id="2.7.11.1"/>
    </reaction>
</comment>
<dbReference type="Gene3D" id="3.30.565.10">
    <property type="entry name" value="Histidine kinase-like ATPase, C-terminal domain"/>
    <property type="match status" value="1"/>
</dbReference>
<dbReference type="EMBL" id="JAHQCR010000086">
    <property type="protein sequence ID" value="MBU9723806.1"/>
    <property type="molecule type" value="Genomic_DNA"/>
</dbReference>
<dbReference type="PANTHER" id="PTHR35526">
    <property type="entry name" value="ANTI-SIGMA-F FACTOR RSBW-RELATED"/>
    <property type="match status" value="1"/>
</dbReference>
<keyword evidence="2 6" id="KW-0808">Transferase</keyword>
<comment type="function">
    <text evidence="6">Negative regulator of sigma-B activity. Phosphorylates and inactivates its specific antagonist protein, RsbV. Upon phosphorylation of RsbV, RsbW is released and binds to sigma-B, thereby blocking its ability to form an RNA polymerase holoenzyme (E-sigma-B).</text>
</comment>
<evidence type="ECO:0000313" key="9">
    <source>
        <dbReference type="Proteomes" id="UP000790580"/>
    </source>
</evidence>
<dbReference type="HAMAP" id="MF_00638">
    <property type="entry name" value="Anti_sigma_B"/>
    <property type="match status" value="1"/>
</dbReference>
<dbReference type="SUPFAM" id="SSF55874">
    <property type="entry name" value="ATPase domain of HSP90 chaperone/DNA topoisomerase II/histidine kinase"/>
    <property type="match status" value="1"/>
</dbReference>
<proteinExistence type="inferred from homology"/>
<dbReference type="CDD" id="cd16936">
    <property type="entry name" value="HATPase_RsbW-like"/>
    <property type="match status" value="1"/>
</dbReference>
<dbReference type="Proteomes" id="UP000790580">
    <property type="component" value="Unassembled WGS sequence"/>
</dbReference>
<evidence type="ECO:0000259" key="7">
    <source>
        <dbReference type="Pfam" id="PF13581"/>
    </source>
</evidence>
<dbReference type="Pfam" id="PF13581">
    <property type="entry name" value="HATPase_c_2"/>
    <property type="match status" value="1"/>
</dbReference>
<dbReference type="InterPro" id="IPR050267">
    <property type="entry name" value="Anti-sigma-factor_SerPK"/>
</dbReference>
<dbReference type="InterPro" id="IPR036890">
    <property type="entry name" value="HATPase_C_sf"/>
</dbReference>
<dbReference type="NCBIfam" id="NF003144">
    <property type="entry name" value="PRK04069.1"/>
    <property type="match status" value="1"/>
</dbReference>
<keyword evidence="5 6" id="KW-0067">ATP-binding</keyword>
<evidence type="ECO:0000313" key="8">
    <source>
        <dbReference type="EMBL" id="MBU9723806.1"/>
    </source>
</evidence>
<evidence type="ECO:0000256" key="2">
    <source>
        <dbReference type="ARBA" id="ARBA00022679"/>
    </source>
</evidence>
<dbReference type="InterPro" id="IPR010193">
    <property type="entry name" value="RsbW"/>
</dbReference>
<name>A0ABS6JYY0_9BACI</name>
<sequence>MVQTSDFIEMKMPAKPEYVGVVRLTVSGVANRLGYTYDDIEDIKIAVAEACTNVVNHAYEDGEKDAFMRVTCGVYDNRLELMVADKGGDTDVDAFKNGKGPIKKDQPIEELKEGGLGLFLIETLMDKVEISGDSGVVIVMTKFLQRDGVGHNDSGISTEAPKQ</sequence>
<comment type="catalytic activity">
    <reaction evidence="6">
        <text>L-seryl-[protein] + ATP = O-phospho-L-seryl-[protein] + ADP + H(+)</text>
        <dbReference type="Rhea" id="RHEA:17989"/>
        <dbReference type="Rhea" id="RHEA-COMP:9863"/>
        <dbReference type="Rhea" id="RHEA-COMP:11604"/>
        <dbReference type="ChEBI" id="CHEBI:15378"/>
        <dbReference type="ChEBI" id="CHEBI:29999"/>
        <dbReference type="ChEBI" id="CHEBI:30616"/>
        <dbReference type="ChEBI" id="CHEBI:83421"/>
        <dbReference type="ChEBI" id="CHEBI:456216"/>
        <dbReference type="EC" id="2.7.11.1"/>
    </reaction>
</comment>
<accession>A0ABS6JYY0</accession>
<keyword evidence="1 6" id="KW-0723">Serine/threonine-protein kinase</keyword>
<keyword evidence="4 6" id="KW-0418">Kinase</keyword>
<keyword evidence="9" id="KW-1185">Reference proteome</keyword>
<keyword evidence="3 6" id="KW-0547">Nucleotide-binding</keyword>
<comment type="similarity">
    <text evidence="6">Belongs to the anti-sigma-factor family.</text>
</comment>
<dbReference type="RefSeq" id="WP_088073284.1">
    <property type="nucleotide sequence ID" value="NZ_JAHQCR010000086.1"/>
</dbReference>
<dbReference type="GO" id="GO:0004674">
    <property type="term" value="F:protein serine/threonine kinase activity"/>
    <property type="evidence" value="ECO:0007669"/>
    <property type="project" value="UniProtKB-EC"/>
</dbReference>
<evidence type="ECO:0000256" key="6">
    <source>
        <dbReference type="HAMAP-Rule" id="MF_00638"/>
    </source>
</evidence>
<protein>
    <recommendedName>
        <fullName evidence="6">Serine-protein kinase RsbW</fullName>
        <ecNumber evidence="6">2.7.11.1</ecNumber>
    </recommendedName>
    <alternativeName>
        <fullName evidence="6">Anti-sigma-B factor</fullName>
    </alternativeName>
    <alternativeName>
        <fullName evidence="6">Sigma-B negative effector RsbW</fullName>
    </alternativeName>
</protein>
<feature type="domain" description="Histidine kinase/HSP90-like ATPase" evidence="7">
    <location>
        <begin position="12"/>
        <end position="142"/>
    </location>
</feature>
<gene>
    <name evidence="6 8" type="primary">rsbW</name>
    <name evidence="8" type="ORF">KS407_20500</name>
</gene>
<comment type="caution">
    <text evidence="8">The sequence shown here is derived from an EMBL/GenBank/DDBJ whole genome shotgun (WGS) entry which is preliminary data.</text>
</comment>
<evidence type="ECO:0000256" key="1">
    <source>
        <dbReference type="ARBA" id="ARBA00022527"/>
    </source>
</evidence>
<evidence type="ECO:0000256" key="4">
    <source>
        <dbReference type="ARBA" id="ARBA00022777"/>
    </source>
</evidence>
<dbReference type="InterPro" id="IPR003594">
    <property type="entry name" value="HATPase_dom"/>
</dbReference>